<reference evidence="2" key="2">
    <citation type="submission" date="2015-06" db="UniProtKB">
        <authorList>
            <consortium name="EnsemblMetazoa"/>
        </authorList>
    </citation>
    <scope>IDENTIFICATION</scope>
</reference>
<name>T1JPR0_TETUR</name>
<dbReference type="EnsemblMetazoa" id="tetur01g00490.1">
    <property type="protein sequence ID" value="tetur01g00490.1"/>
    <property type="gene ID" value="tetur01g00490"/>
</dbReference>
<feature type="chain" id="PRO_5004580486" description="Intradiol ring-cleavage dioxygenases domain-containing protein" evidence="1">
    <location>
        <begin position="21"/>
        <end position="254"/>
    </location>
</feature>
<dbReference type="SUPFAM" id="SSF49482">
    <property type="entry name" value="Aromatic compound dioxygenase"/>
    <property type="match status" value="1"/>
</dbReference>
<dbReference type="OrthoDB" id="10021862at2759"/>
<dbReference type="KEGG" id="tut:107371308"/>
<dbReference type="GO" id="GO:0005506">
    <property type="term" value="F:iron ion binding"/>
    <property type="evidence" value="ECO:0007669"/>
    <property type="project" value="InterPro"/>
</dbReference>
<dbReference type="EMBL" id="CAEY01000428">
    <property type="status" value="NOT_ANNOTATED_CDS"/>
    <property type="molecule type" value="Genomic_DNA"/>
</dbReference>
<sequence>MVQLFTLGSVLCLVFITATADVHRRGKFLPHDRTVINCASLNRKAHQHSSVLAPFTTEGPFFLPDDLKRSDITDGQKGIPLELTIKLTNAKDCTPISNFFIHAWQTNATGVYSGIDEDTAPLSGFRPTPVNRDRSLRGYQETDANGEVKFLTILPGWYSGRAIHIHIEVYAKDITDENKITYIGQFYFEHDFPLKLRKIYPYSTNTQRIIFNEQDYYYVHDHGDETTLDLKHNGAKFSSYATVAIDPTVTVHVQ</sequence>
<keyword evidence="1" id="KW-0732">Signal</keyword>
<accession>T1JPR0</accession>
<reference evidence="3" key="1">
    <citation type="submission" date="2011-08" db="EMBL/GenBank/DDBJ databases">
        <authorList>
            <person name="Rombauts S."/>
        </authorList>
    </citation>
    <scope>NUCLEOTIDE SEQUENCE</scope>
    <source>
        <strain evidence="3">London</strain>
    </source>
</reference>
<dbReference type="PANTHER" id="PTHR34315:SF1">
    <property type="entry name" value="INTRADIOL RING-CLEAVAGE DIOXYGENASES DOMAIN-CONTAINING PROTEIN-RELATED"/>
    <property type="match status" value="1"/>
</dbReference>
<keyword evidence="3" id="KW-1185">Reference proteome</keyword>
<gene>
    <name evidence="2" type="primary">107371308</name>
</gene>
<organism evidence="2 3">
    <name type="scientific">Tetranychus urticae</name>
    <name type="common">Two-spotted spider mite</name>
    <dbReference type="NCBI Taxonomy" id="32264"/>
    <lineage>
        <taxon>Eukaryota</taxon>
        <taxon>Metazoa</taxon>
        <taxon>Ecdysozoa</taxon>
        <taxon>Arthropoda</taxon>
        <taxon>Chelicerata</taxon>
        <taxon>Arachnida</taxon>
        <taxon>Acari</taxon>
        <taxon>Acariformes</taxon>
        <taxon>Trombidiformes</taxon>
        <taxon>Prostigmata</taxon>
        <taxon>Eleutherengona</taxon>
        <taxon>Raphignathae</taxon>
        <taxon>Tetranychoidea</taxon>
        <taxon>Tetranychidae</taxon>
        <taxon>Tetranychus</taxon>
    </lineage>
</organism>
<evidence type="ECO:0000313" key="2">
    <source>
        <dbReference type="EnsemblMetazoa" id="tetur01g00490.1"/>
    </source>
</evidence>
<feature type="signal peptide" evidence="1">
    <location>
        <begin position="1"/>
        <end position="20"/>
    </location>
</feature>
<evidence type="ECO:0000313" key="3">
    <source>
        <dbReference type="Proteomes" id="UP000015104"/>
    </source>
</evidence>
<evidence type="ECO:0000256" key="1">
    <source>
        <dbReference type="SAM" id="SignalP"/>
    </source>
</evidence>
<dbReference type="eggNOG" id="ENOG502QPRK">
    <property type="taxonomic scope" value="Eukaryota"/>
</dbReference>
<protein>
    <recommendedName>
        <fullName evidence="4">Intradiol ring-cleavage dioxygenases domain-containing protein</fullName>
    </recommendedName>
</protein>
<dbReference type="OMA" id="NTRIMDA"/>
<proteinExistence type="predicted"/>
<dbReference type="HOGENOM" id="CLU_027719_2_1_1"/>
<dbReference type="SMR" id="T1JPR0"/>
<dbReference type="AlphaFoldDB" id="T1JPR0"/>
<dbReference type="GO" id="GO:0016702">
    <property type="term" value="F:oxidoreductase activity, acting on single donors with incorporation of molecular oxygen, incorporation of two atoms of oxygen"/>
    <property type="evidence" value="ECO:0007669"/>
    <property type="project" value="InterPro"/>
</dbReference>
<dbReference type="InterPro" id="IPR015889">
    <property type="entry name" value="Intradiol_dOase_core"/>
</dbReference>
<evidence type="ECO:0008006" key="4">
    <source>
        <dbReference type="Google" id="ProtNLM"/>
    </source>
</evidence>
<dbReference type="PANTHER" id="PTHR34315">
    <property type="match status" value="1"/>
</dbReference>
<dbReference type="Proteomes" id="UP000015104">
    <property type="component" value="Unassembled WGS sequence"/>
</dbReference>
<dbReference type="Gene3D" id="2.60.130.10">
    <property type="entry name" value="Aromatic compound dioxygenase"/>
    <property type="match status" value="1"/>
</dbReference>